<dbReference type="AlphaFoldDB" id="A0A1R2CKP9"/>
<dbReference type="Proteomes" id="UP000187209">
    <property type="component" value="Unassembled WGS sequence"/>
</dbReference>
<accession>A0A1R2CKP9</accession>
<reference evidence="1 2" key="1">
    <citation type="submission" date="2016-11" db="EMBL/GenBank/DDBJ databases">
        <title>The macronuclear genome of Stentor coeruleus: a giant cell with tiny introns.</title>
        <authorList>
            <person name="Slabodnick M."/>
            <person name="Ruby J.G."/>
            <person name="Reiff S.B."/>
            <person name="Swart E.C."/>
            <person name="Gosai S."/>
            <person name="Prabakaran S."/>
            <person name="Witkowska E."/>
            <person name="Larue G.E."/>
            <person name="Fisher S."/>
            <person name="Freeman R.M."/>
            <person name="Gunawardena J."/>
            <person name="Chu W."/>
            <person name="Stover N.A."/>
            <person name="Gregory B.D."/>
            <person name="Nowacki M."/>
            <person name="Derisi J."/>
            <person name="Roy S.W."/>
            <person name="Marshall W.F."/>
            <person name="Sood P."/>
        </authorList>
    </citation>
    <scope>NUCLEOTIDE SEQUENCE [LARGE SCALE GENOMIC DNA]</scope>
    <source>
        <strain evidence="1">WM001</strain>
    </source>
</reference>
<evidence type="ECO:0000313" key="1">
    <source>
        <dbReference type="EMBL" id="OMJ89520.1"/>
    </source>
</evidence>
<organism evidence="1 2">
    <name type="scientific">Stentor coeruleus</name>
    <dbReference type="NCBI Taxonomy" id="5963"/>
    <lineage>
        <taxon>Eukaryota</taxon>
        <taxon>Sar</taxon>
        <taxon>Alveolata</taxon>
        <taxon>Ciliophora</taxon>
        <taxon>Postciliodesmatophora</taxon>
        <taxon>Heterotrichea</taxon>
        <taxon>Heterotrichida</taxon>
        <taxon>Stentoridae</taxon>
        <taxon>Stentor</taxon>
    </lineage>
</organism>
<sequence>MDSSKRMSSNAISDDCPTYFKSNHYIDIKKNPSHSIGKRIFPIQPASNLISPKPEKNHSYFRMPAPTDQDLDSIKLSIHPDITRGYKNSLRYQSNHYKSFFEKIENEGFKRLTTEITSLQKMPKILRTLKADTTSRQKAKSLNTYKGETYKNPRPSELNFILEATLAGAKKKNLPKIENEFSSVSEIEVFEKKLREQTFDRTRNVYERYDTKKKILSY</sequence>
<keyword evidence="2" id="KW-1185">Reference proteome</keyword>
<proteinExistence type="predicted"/>
<evidence type="ECO:0000313" key="2">
    <source>
        <dbReference type="Proteomes" id="UP000187209"/>
    </source>
</evidence>
<comment type="caution">
    <text evidence="1">The sequence shown here is derived from an EMBL/GenBank/DDBJ whole genome shotgun (WGS) entry which is preliminary data.</text>
</comment>
<gene>
    <name evidence="1" type="ORF">SteCoe_8319</name>
</gene>
<dbReference type="EMBL" id="MPUH01000124">
    <property type="protein sequence ID" value="OMJ89520.1"/>
    <property type="molecule type" value="Genomic_DNA"/>
</dbReference>
<name>A0A1R2CKP9_9CILI</name>
<protein>
    <submittedName>
        <fullName evidence="1">Uncharacterized protein</fullName>
    </submittedName>
</protein>